<evidence type="ECO:0000313" key="3">
    <source>
        <dbReference type="Proteomes" id="UP000732193"/>
    </source>
</evidence>
<dbReference type="Gene3D" id="3.90.180.10">
    <property type="entry name" value="Medium-chain alcohol dehydrogenases, catalytic domain"/>
    <property type="match status" value="1"/>
</dbReference>
<sequence>MRAMQVTAYDQPLSMQEVDIPTPKAGEVLVRIDTCGMNFGDTLMIKGTYQEKPPLPFTIGMELAGTVTEVGADVTSVTKGQRIAAYTGFGGLAEYAAVPAEICVPIPDEMSSVDAAAFLIAYGTSHVALDFKAGLKAGERLLVLGASGGVGLTAVELGKLMGAEVIACARGAEKLAVCKAAGADHLIDSETDDIRSIVKGLGGADVVYDPVGGDQFKAALRACNPEARLLPLGFASGEVPQIPANILLVKNLTVMGVYWGGYAKLRPSVLTDSFKTLFDWYVDGKLKPHVSNVLPLDRANDALDLLRTRKATGKVVVQTA</sequence>
<dbReference type="Proteomes" id="UP000732193">
    <property type="component" value="Unassembled WGS sequence"/>
</dbReference>
<dbReference type="Pfam" id="PF08240">
    <property type="entry name" value="ADH_N"/>
    <property type="match status" value="1"/>
</dbReference>
<dbReference type="Gene3D" id="3.40.50.720">
    <property type="entry name" value="NAD(P)-binding Rossmann-like Domain"/>
    <property type="match status" value="1"/>
</dbReference>
<keyword evidence="3" id="KW-1185">Reference proteome</keyword>
<dbReference type="InterPro" id="IPR013149">
    <property type="entry name" value="ADH-like_C"/>
</dbReference>
<organism evidence="2 3">
    <name type="scientific">Sulfitobacter geojensis</name>
    <dbReference type="NCBI Taxonomy" id="1342299"/>
    <lineage>
        <taxon>Bacteria</taxon>
        <taxon>Pseudomonadati</taxon>
        <taxon>Pseudomonadota</taxon>
        <taxon>Alphaproteobacteria</taxon>
        <taxon>Rhodobacterales</taxon>
        <taxon>Roseobacteraceae</taxon>
        <taxon>Sulfitobacter</taxon>
    </lineage>
</organism>
<dbReference type="InterPro" id="IPR013154">
    <property type="entry name" value="ADH-like_N"/>
</dbReference>
<reference evidence="2 3" key="1">
    <citation type="submission" date="2021-01" db="EMBL/GenBank/DDBJ databases">
        <title>Diatom-associated Roseobacters Show Island Model of Population Structure.</title>
        <authorList>
            <person name="Qu L."/>
            <person name="Feng X."/>
            <person name="Chen Y."/>
            <person name="Li L."/>
            <person name="Wang X."/>
            <person name="Hu Z."/>
            <person name="Wang H."/>
            <person name="Luo H."/>
        </authorList>
    </citation>
    <scope>NUCLEOTIDE SEQUENCE [LARGE SCALE GENOMIC DNA]</scope>
    <source>
        <strain evidence="2 3">TR60-84</strain>
    </source>
</reference>
<dbReference type="InterPro" id="IPR036291">
    <property type="entry name" value="NAD(P)-bd_dom_sf"/>
</dbReference>
<dbReference type="InterPro" id="IPR020843">
    <property type="entry name" value="ER"/>
</dbReference>
<gene>
    <name evidence="2" type="ORF">JQV55_13865</name>
</gene>
<name>A0AAE2W062_9RHOB</name>
<dbReference type="EMBL" id="JAFBRM010000003">
    <property type="protein sequence ID" value="MBM1714654.1"/>
    <property type="molecule type" value="Genomic_DNA"/>
</dbReference>
<dbReference type="CDD" id="cd08241">
    <property type="entry name" value="QOR1"/>
    <property type="match status" value="1"/>
</dbReference>
<dbReference type="Pfam" id="PF00107">
    <property type="entry name" value="ADH_zinc_N"/>
    <property type="match status" value="1"/>
</dbReference>
<dbReference type="SUPFAM" id="SSF51735">
    <property type="entry name" value="NAD(P)-binding Rossmann-fold domains"/>
    <property type="match status" value="1"/>
</dbReference>
<protein>
    <submittedName>
        <fullName evidence="2">NADPH:quinone oxidoreductase family protein</fullName>
    </submittedName>
</protein>
<evidence type="ECO:0000313" key="2">
    <source>
        <dbReference type="EMBL" id="MBM1714654.1"/>
    </source>
</evidence>
<dbReference type="SMART" id="SM00829">
    <property type="entry name" value="PKS_ER"/>
    <property type="match status" value="1"/>
</dbReference>
<dbReference type="PANTHER" id="PTHR43677">
    <property type="entry name" value="SHORT-CHAIN DEHYDROGENASE/REDUCTASE"/>
    <property type="match status" value="1"/>
</dbReference>
<dbReference type="InterPro" id="IPR051397">
    <property type="entry name" value="Zn-ADH-like_protein"/>
</dbReference>
<dbReference type="PANTHER" id="PTHR43677:SF4">
    <property type="entry name" value="QUINONE OXIDOREDUCTASE-LIKE PROTEIN 2"/>
    <property type="match status" value="1"/>
</dbReference>
<proteinExistence type="predicted"/>
<evidence type="ECO:0000259" key="1">
    <source>
        <dbReference type="SMART" id="SM00829"/>
    </source>
</evidence>
<feature type="domain" description="Enoyl reductase (ER)" evidence="1">
    <location>
        <begin position="10"/>
        <end position="317"/>
    </location>
</feature>
<dbReference type="InterPro" id="IPR011032">
    <property type="entry name" value="GroES-like_sf"/>
</dbReference>
<dbReference type="GO" id="GO:0016491">
    <property type="term" value="F:oxidoreductase activity"/>
    <property type="evidence" value="ECO:0007669"/>
    <property type="project" value="InterPro"/>
</dbReference>
<dbReference type="AlphaFoldDB" id="A0AAE2W062"/>
<dbReference type="SUPFAM" id="SSF50129">
    <property type="entry name" value="GroES-like"/>
    <property type="match status" value="1"/>
</dbReference>
<accession>A0AAE2W062</accession>
<dbReference type="RefSeq" id="WP_203242680.1">
    <property type="nucleotide sequence ID" value="NZ_JAFBRH010000003.1"/>
</dbReference>
<comment type="caution">
    <text evidence="2">The sequence shown here is derived from an EMBL/GenBank/DDBJ whole genome shotgun (WGS) entry which is preliminary data.</text>
</comment>